<organism evidence="13 14">
    <name type="scientific">Candidatus Termititenax persephonae</name>
    <dbReference type="NCBI Taxonomy" id="2218525"/>
    <lineage>
        <taxon>Bacteria</taxon>
        <taxon>Bacillati</taxon>
        <taxon>Candidatus Margulisiibacteriota</taxon>
        <taxon>Candidatus Termititenacia</taxon>
        <taxon>Candidatus Termititenacales</taxon>
        <taxon>Candidatus Termititenacaceae</taxon>
        <taxon>Candidatus Termititenax</taxon>
    </lineage>
</organism>
<evidence type="ECO:0000256" key="3">
    <source>
        <dbReference type="ARBA" id="ARBA00007931"/>
    </source>
</evidence>
<feature type="transmembrane region" description="Helical" evidence="11">
    <location>
        <begin position="147"/>
        <end position="169"/>
    </location>
</feature>
<evidence type="ECO:0000313" key="13">
    <source>
        <dbReference type="EMBL" id="GBR76489.1"/>
    </source>
</evidence>
<feature type="transmembrane region" description="Helical" evidence="11">
    <location>
        <begin position="62"/>
        <end position="84"/>
    </location>
</feature>
<feature type="transmembrane region" description="Helical" evidence="11">
    <location>
        <begin position="90"/>
        <end position="107"/>
    </location>
</feature>
<sequence length="220" mass="24556">MRVVSFNIGFGARLCAVRRGQTLYALRCIPFGGYVQLADDSKTAPDVPPAELFENKSWLARFGIVSGGALFNILFAWAVFYGLYLAASQTAFYVAFYKSFLAFGWLLKEFLREIILLFVQGNYGTVSGPLGVLSFSAQSLRYGLAGFWQAAALLSVNLGIINLLPFPALDGGRLLFLFYELLFRRKPNPQWENRAHLGGFLLLMVLLIFLSFRDLLRLAG</sequence>
<feature type="transmembrane region" description="Helical" evidence="11">
    <location>
        <begin position="195"/>
        <end position="212"/>
    </location>
</feature>
<keyword evidence="4" id="KW-0645">Protease</keyword>
<keyword evidence="5 11" id="KW-0812">Transmembrane</keyword>
<keyword evidence="8 11" id="KW-1133">Transmembrane helix</keyword>
<dbReference type="InterPro" id="IPR008915">
    <property type="entry name" value="Peptidase_M50"/>
</dbReference>
<dbReference type="GO" id="GO:0016020">
    <property type="term" value="C:membrane"/>
    <property type="evidence" value="ECO:0007669"/>
    <property type="project" value="UniProtKB-SubCell"/>
</dbReference>
<dbReference type="Pfam" id="PF02163">
    <property type="entry name" value="Peptidase_M50"/>
    <property type="match status" value="1"/>
</dbReference>
<dbReference type="Proteomes" id="UP000275925">
    <property type="component" value="Unassembled WGS sequence"/>
</dbReference>
<evidence type="ECO:0000256" key="1">
    <source>
        <dbReference type="ARBA" id="ARBA00001947"/>
    </source>
</evidence>
<comment type="cofactor">
    <cofactor evidence="1">
        <name>Zn(2+)</name>
        <dbReference type="ChEBI" id="CHEBI:29105"/>
    </cofactor>
</comment>
<keyword evidence="14" id="KW-1185">Reference proteome</keyword>
<evidence type="ECO:0000256" key="8">
    <source>
        <dbReference type="ARBA" id="ARBA00022989"/>
    </source>
</evidence>
<accession>A0A388THQ6</accession>
<evidence type="ECO:0000256" key="2">
    <source>
        <dbReference type="ARBA" id="ARBA00004141"/>
    </source>
</evidence>
<evidence type="ECO:0000313" key="14">
    <source>
        <dbReference type="Proteomes" id="UP000275925"/>
    </source>
</evidence>
<evidence type="ECO:0000256" key="10">
    <source>
        <dbReference type="ARBA" id="ARBA00023136"/>
    </source>
</evidence>
<evidence type="ECO:0000256" key="9">
    <source>
        <dbReference type="ARBA" id="ARBA00023049"/>
    </source>
</evidence>
<keyword evidence="7" id="KW-0862">Zinc</keyword>
<evidence type="ECO:0000256" key="6">
    <source>
        <dbReference type="ARBA" id="ARBA00022801"/>
    </source>
</evidence>
<dbReference type="PANTHER" id="PTHR42837">
    <property type="entry name" value="REGULATOR OF SIGMA-E PROTEASE RSEP"/>
    <property type="match status" value="1"/>
</dbReference>
<evidence type="ECO:0000256" key="11">
    <source>
        <dbReference type="SAM" id="Phobius"/>
    </source>
</evidence>
<dbReference type="InterPro" id="IPR004387">
    <property type="entry name" value="Pept_M50_Zn"/>
</dbReference>
<dbReference type="EMBL" id="BGZO01000029">
    <property type="protein sequence ID" value="GBR76489.1"/>
    <property type="molecule type" value="Genomic_DNA"/>
</dbReference>
<dbReference type="CDD" id="cd06163">
    <property type="entry name" value="S2P-M50_PDZ_RseP-like"/>
    <property type="match status" value="1"/>
</dbReference>
<evidence type="ECO:0000259" key="12">
    <source>
        <dbReference type="Pfam" id="PF02163"/>
    </source>
</evidence>
<dbReference type="GO" id="GO:0004222">
    <property type="term" value="F:metalloendopeptidase activity"/>
    <property type="evidence" value="ECO:0007669"/>
    <property type="project" value="InterPro"/>
</dbReference>
<dbReference type="GO" id="GO:0006508">
    <property type="term" value="P:proteolysis"/>
    <property type="evidence" value="ECO:0007669"/>
    <property type="project" value="UniProtKB-KW"/>
</dbReference>
<reference evidence="13 14" key="1">
    <citation type="journal article" date="2019" name="ISME J.">
        <title>Genome analyses of uncultured TG2/ZB3 bacteria in 'Margulisbacteria' specifically attached to ectosymbiotic spirochetes of protists in the termite gut.</title>
        <authorList>
            <person name="Utami Y.D."/>
            <person name="Kuwahara H."/>
            <person name="Igai K."/>
            <person name="Murakami T."/>
            <person name="Sugaya K."/>
            <person name="Morikawa T."/>
            <person name="Nagura Y."/>
            <person name="Yuki M."/>
            <person name="Deevong P."/>
            <person name="Inoue T."/>
            <person name="Kihara K."/>
            <person name="Lo N."/>
            <person name="Yamada A."/>
            <person name="Ohkuma M."/>
            <person name="Hongoh Y."/>
        </authorList>
    </citation>
    <scope>NUCLEOTIDE SEQUENCE [LARGE SCALE GENOMIC DNA]</scope>
    <source>
        <strain evidence="13">NkOx7-02</strain>
    </source>
</reference>
<keyword evidence="10 11" id="KW-0472">Membrane</keyword>
<gene>
    <name evidence="13" type="ORF">NO2_1027</name>
</gene>
<proteinExistence type="inferred from homology"/>
<name>A0A388THQ6_9BACT</name>
<evidence type="ECO:0000256" key="4">
    <source>
        <dbReference type="ARBA" id="ARBA00022670"/>
    </source>
</evidence>
<dbReference type="PANTHER" id="PTHR42837:SF2">
    <property type="entry name" value="MEMBRANE METALLOPROTEASE ARASP2, CHLOROPLASTIC-RELATED"/>
    <property type="match status" value="1"/>
</dbReference>
<keyword evidence="9" id="KW-0482">Metalloprotease</keyword>
<protein>
    <submittedName>
        <fullName evidence="13">Peptidase M50</fullName>
    </submittedName>
</protein>
<comment type="similarity">
    <text evidence="3">Belongs to the peptidase M50B family.</text>
</comment>
<feature type="transmembrane region" description="Helical" evidence="11">
    <location>
        <begin position="114"/>
        <end position="135"/>
    </location>
</feature>
<comment type="caution">
    <text evidence="13">The sequence shown here is derived from an EMBL/GenBank/DDBJ whole genome shotgun (WGS) entry which is preliminary data.</text>
</comment>
<feature type="domain" description="Peptidase M50" evidence="12">
    <location>
        <begin position="1"/>
        <end position="206"/>
    </location>
</feature>
<comment type="subcellular location">
    <subcellularLocation>
        <location evidence="2">Membrane</location>
        <topology evidence="2">Multi-pass membrane protein</topology>
    </subcellularLocation>
</comment>
<evidence type="ECO:0000256" key="7">
    <source>
        <dbReference type="ARBA" id="ARBA00022833"/>
    </source>
</evidence>
<evidence type="ECO:0000256" key="5">
    <source>
        <dbReference type="ARBA" id="ARBA00022692"/>
    </source>
</evidence>
<dbReference type="AlphaFoldDB" id="A0A388THQ6"/>
<keyword evidence="6" id="KW-0378">Hydrolase</keyword>